<gene>
    <name evidence="2" type="ORF">D3871_01935</name>
</gene>
<dbReference type="OrthoDB" id="8775484at2"/>
<proteinExistence type="predicted"/>
<keyword evidence="1" id="KW-1133">Transmembrane helix</keyword>
<organism evidence="2 3">
    <name type="scientific">Noviherbaspirillum saxi</name>
    <dbReference type="NCBI Taxonomy" id="2320863"/>
    <lineage>
        <taxon>Bacteria</taxon>
        <taxon>Pseudomonadati</taxon>
        <taxon>Pseudomonadota</taxon>
        <taxon>Betaproteobacteria</taxon>
        <taxon>Burkholderiales</taxon>
        <taxon>Oxalobacteraceae</taxon>
        <taxon>Noviherbaspirillum</taxon>
    </lineage>
</organism>
<dbReference type="RefSeq" id="WP_119767379.1">
    <property type="nucleotide sequence ID" value="NZ_QYUO01000001.1"/>
</dbReference>
<protein>
    <submittedName>
        <fullName evidence="2">DUF1269 domain-containing protein</fullName>
    </submittedName>
</protein>
<dbReference type="Proteomes" id="UP000265955">
    <property type="component" value="Unassembled WGS sequence"/>
</dbReference>
<dbReference type="AlphaFoldDB" id="A0A3A3FSG4"/>
<evidence type="ECO:0000256" key="1">
    <source>
        <dbReference type="SAM" id="Phobius"/>
    </source>
</evidence>
<keyword evidence="1" id="KW-0812">Transmembrane</keyword>
<keyword evidence="3" id="KW-1185">Reference proteome</keyword>
<accession>A0A3A3FSG4</accession>
<sequence>MRHRLFYLLPDIDSARRALDDMLLNRIEVRHIHFMSERSPVPPDLPEANVLQKTDVVHGAQAGMLVGALLGMMVATGVVAYFDPVAKATLAIAITLAAMVFGGWAASMVAAALPNSRLKSFYPELDKGKLLMIVDVPARQVRKIEKVMADRHPEMRFAGEAAGVPVFP</sequence>
<name>A0A3A3FSG4_9BURK</name>
<dbReference type="EMBL" id="QYUO01000001">
    <property type="protein sequence ID" value="RJF97428.1"/>
    <property type="molecule type" value="Genomic_DNA"/>
</dbReference>
<comment type="caution">
    <text evidence="2">The sequence shown here is derived from an EMBL/GenBank/DDBJ whole genome shotgun (WGS) entry which is preliminary data.</text>
</comment>
<reference evidence="3" key="1">
    <citation type="submission" date="2018-09" db="EMBL/GenBank/DDBJ databases">
        <authorList>
            <person name="Zhu H."/>
        </authorList>
    </citation>
    <scope>NUCLEOTIDE SEQUENCE [LARGE SCALE GENOMIC DNA]</scope>
    <source>
        <strain evidence="3">K1R23-30</strain>
    </source>
</reference>
<feature type="transmembrane region" description="Helical" evidence="1">
    <location>
        <begin position="62"/>
        <end position="82"/>
    </location>
</feature>
<evidence type="ECO:0000313" key="2">
    <source>
        <dbReference type="EMBL" id="RJF97428.1"/>
    </source>
</evidence>
<feature type="transmembrane region" description="Helical" evidence="1">
    <location>
        <begin position="88"/>
        <end position="113"/>
    </location>
</feature>
<keyword evidence="1" id="KW-0472">Membrane</keyword>
<evidence type="ECO:0000313" key="3">
    <source>
        <dbReference type="Proteomes" id="UP000265955"/>
    </source>
</evidence>